<dbReference type="FunFam" id="3.40.630.10:FF:000101">
    <property type="entry name" value="N-acetylated alpha-linked acidic dipeptidase like 1"/>
    <property type="match status" value="1"/>
</dbReference>
<dbReference type="CDD" id="cd02121">
    <property type="entry name" value="PA_GCPII_like"/>
    <property type="match status" value="1"/>
</dbReference>
<evidence type="ECO:0000313" key="6">
    <source>
        <dbReference type="Proteomes" id="UP000242525"/>
    </source>
</evidence>
<dbReference type="Gene3D" id="3.50.30.30">
    <property type="match status" value="1"/>
</dbReference>
<protein>
    <recommendedName>
        <fullName evidence="7">FXNA-related family protease 1</fullName>
    </recommendedName>
</protein>
<dbReference type="OrthoDB" id="5841748at2759"/>
<keyword evidence="6" id="KW-1185">Reference proteome</keyword>
<dbReference type="InterPro" id="IPR007484">
    <property type="entry name" value="Peptidase_M28"/>
</dbReference>
<dbReference type="Pfam" id="PF04253">
    <property type="entry name" value="TFR_dimer"/>
    <property type="match status" value="1"/>
</dbReference>
<dbReference type="PANTHER" id="PTHR10404">
    <property type="entry name" value="N-ACETYLATED-ALPHA-LINKED ACIDIC DIPEPTIDASE"/>
    <property type="match status" value="1"/>
</dbReference>
<dbReference type="PANTHER" id="PTHR10404:SF46">
    <property type="entry name" value="VACUOLAR PROTEIN SORTING-ASSOCIATED PROTEIN 70"/>
    <property type="match status" value="1"/>
</dbReference>
<dbReference type="InterPro" id="IPR036757">
    <property type="entry name" value="TFR-like_dimer_dom_sf"/>
</dbReference>
<evidence type="ECO:0000259" key="4">
    <source>
        <dbReference type="Pfam" id="PF04389"/>
    </source>
</evidence>
<comment type="caution">
    <text evidence="5">The sequence shown here is derived from an EMBL/GenBank/DDBJ whole genome shotgun (WGS) entry which is preliminary data.</text>
</comment>
<feature type="domain" description="Transferrin receptor-like dimerisation" evidence="3">
    <location>
        <begin position="679"/>
        <end position="795"/>
    </location>
</feature>
<proteinExistence type="inferred from homology"/>
<accession>A0A0J9X3L4</accession>
<organism evidence="5 6">
    <name type="scientific">Geotrichum candidum</name>
    <name type="common">Oospora lactis</name>
    <name type="synonym">Dipodascus geotrichum</name>
    <dbReference type="NCBI Taxonomy" id="1173061"/>
    <lineage>
        <taxon>Eukaryota</taxon>
        <taxon>Fungi</taxon>
        <taxon>Dikarya</taxon>
        <taxon>Ascomycota</taxon>
        <taxon>Saccharomycotina</taxon>
        <taxon>Dipodascomycetes</taxon>
        <taxon>Dipodascales</taxon>
        <taxon>Dipodascaceae</taxon>
        <taxon>Geotrichum</taxon>
    </lineage>
</organism>
<dbReference type="SUPFAM" id="SSF47672">
    <property type="entry name" value="Transferrin receptor-like dimerisation domain"/>
    <property type="match status" value="1"/>
</dbReference>
<feature type="domain" description="Peptidase M28" evidence="4">
    <location>
        <begin position="394"/>
        <end position="586"/>
    </location>
</feature>
<dbReference type="FunFam" id="3.50.30.30:FF:000008">
    <property type="entry name" value="Glutamate carboxypeptidase 2"/>
    <property type="match status" value="1"/>
</dbReference>
<name>A0A0J9X3L4_GEOCN</name>
<dbReference type="InterPro" id="IPR046450">
    <property type="entry name" value="PA_dom_sf"/>
</dbReference>
<sequence length="799" mass="89611">MSKSGERVFLVNPKDNSQDSRYSASYGTEINSEKSWSETDPYKPLSRYFRFVRTTCGQLLIKAVLLSICVTLGLNLFCQSNIIKQQKIPSFDQLVDKDFDHAQLAIDTINREQIREWSHAFTSKLHIAGEGKELANWTVEQFKKLGLDDSYIESYQVYLNKPELVQLDLVDSGSAKIIYSAELKEEPVAEDPTTTVPGVPVFHGYSKSGEVTAQYVYANYGRKQDFDLLATNGISVDGKIVLVRYNRSFRGLKVKNAEERGAAGVVIFTDPTDDQGLDFTNGIAAYPDGPARHPSSVQRGNVGFLVAPGDPTTHGYASTENAKRDLNLTGIIPSIPSIPISYKDAVPLLQELNGKGEVFGNWTGILNATYNTGPSSNLLHLVNKQNYNYEPIYNVFGIVEGKNSDQAIVIGNHRDSWVVGGAADPNSGSAVLLALAKALGELRLRGWQPERTIILASWDGEEYGLLGSTEWGEQHAHELKRRVLAYVNVDGAVSGSYFKGGASPSLNSLLRNVTKLVDYPNGSSLYEHWKSYTNNTISLLGTGSDYTVFLDYLGIPSIDFSFKPGRGDPIYHYHSNYDSFHFMDTRIDKDWKLHSTASKLLLRLALELADKQFIEFDYEEYSTILQSGLERIVAKYDVEKLPFQTSNFQKIWEYFNWKPILSGTCHAHSPKTYLDCLQVSLKAFHRAASNDKQLLINCNSLKHCADENFSRISELSSEHNFRTQSMYLERLFLIDKGLDSRSWYKHALIAPNKETGYGASLWPGLLDAFEENDGNKFMEWASVYISMLDHATEKLTRIL</sequence>
<feature type="domain" description="PA" evidence="2">
    <location>
        <begin position="211"/>
        <end position="280"/>
    </location>
</feature>
<dbReference type="EMBL" id="CCBN010000001">
    <property type="protein sequence ID" value="CDO51308.1"/>
    <property type="molecule type" value="Genomic_DNA"/>
</dbReference>
<evidence type="ECO:0000259" key="2">
    <source>
        <dbReference type="Pfam" id="PF02225"/>
    </source>
</evidence>
<dbReference type="SUPFAM" id="SSF53187">
    <property type="entry name" value="Zn-dependent exopeptidases"/>
    <property type="match status" value="1"/>
</dbReference>
<dbReference type="Proteomes" id="UP000242525">
    <property type="component" value="Unassembled WGS sequence"/>
</dbReference>
<dbReference type="SUPFAM" id="SSF52025">
    <property type="entry name" value="PA domain"/>
    <property type="match status" value="1"/>
</dbReference>
<evidence type="ECO:0008006" key="7">
    <source>
        <dbReference type="Google" id="ProtNLM"/>
    </source>
</evidence>
<evidence type="ECO:0000259" key="3">
    <source>
        <dbReference type="Pfam" id="PF04253"/>
    </source>
</evidence>
<dbReference type="InterPro" id="IPR039373">
    <property type="entry name" value="Peptidase_M28B"/>
</dbReference>
<comment type="similarity">
    <text evidence="1">Belongs to the peptidase M28 family. M28B subfamily.</text>
</comment>
<dbReference type="Gene3D" id="3.40.630.10">
    <property type="entry name" value="Zn peptidases"/>
    <property type="match status" value="1"/>
</dbReference>
<evidence type="ECO:0000313" key="5">
    <source>
        <dbReference type="EMBL" id="CDO51308.1"/>
    </source>
</evidence>
<dbReference type="Pfam" id="PF02225">
    <property type="entry name" value="PA"/>
    <property type="match status" value="1"/>
</dbReference>
<dbReference type="Gene3D" id="1.20.930.40">
    <property type="entry name" value="Transferrin receptor-like, dimerisation domain"/>
    <property type="match status" value="1"/>
</dbReference>
<dbReference type="Pfam" id="PF04389">
    <property type="entry name" value="Peptidase_M28"/>
    <property type="match status" value="1"/>
</dbReference>
<dbReference type="STRING" id="1173061.A0A0J9X3L4"/>
<dbReference type="InterPro" id="IPR007365">
    <property type="entry name" value="TFR-like_dimer_dom"/>
</dbReference>
<dbReference type="InterPro" id="IPR003137">
    <property type="entry name" value="PA_domain"/>
</dbReference>
<reference evidence="5" key="1">
    <citation type="submission" date="2014-03" db="EMBL/GenBank/DDBJ databases">
        <authorList>
            <person name="Casaregola S."/>
        </authorList>
    </citation>
    <scope>NUCLEOTIDE SEQUENCE [LARGE SCALE GENOMIC DNA]</scope>
    <source>
        <strain evidence="5">CLIB 918</strain>
    </source>
</reference>
<gene>
    <name evidence="5" type="ORF">BN980_GECA01s04212g</name>
</gene>
<dbReference type="GO" id="GO:0004180">
    <property type="term" value="F:carboxypeptidase activity"/>
    <property type="evidence" value="ECO:0007669"/>
    <property type="project" value="TreeGrafter"/>
</dbReference>
<evidence type="ECO:0000256" key="1">
    <source>
        <dbReference type="ARBA" id="ARBA00005634"/>
    </source>
</evidence>
<dbReference type="AlphaFoldDB" id="A0A0J9X3L4"/>